<organism evidence="2 3">
    <name type="scientific">Candidatus Entotheonella gemina</name>
    <dbReference type="NCBI Taxonomy" id="1429439"/>
    <lineage>
        <taxon>Bacteria</taxon>
        <taxon>Pseudomonadati</taxon>
        <taxon>Nitrospinota/Tectimicrobiota group</taxon>
        <taxon>Candidatus Tectimicrobiota</taxon>
        <taxon>Candidatus Entotheonellia</taxon>
        <taxon>Candidatus Entotheonellales</taxon>
        <taxon>Candidatus Entotheonellaceae</taxon>
        <taxon>Candidatus Entotheonella</taxon>
    </lineage>
</organism>
<evidence type="ECO:0000313" key="2">
    <source>
        <dbReference type="EMBL" id="ETX09146.1"/>
    </source>
</evidence>
<evidence type="ECO:0000256" key="1">
    <source>
        <dbReference type="SAM" id="MobiDB-lite"/>
    </source>
</evidence>
<protein>
    <submittedName>
        <fullName evidence="2">Uncharacterized protein</fullName>
    </submittedName>
</protein>
<gene>
    <name evidence="2" type="ORF">ETSY2_01225</name>
</gene>
<feature type="region of interest" description="Disordered" evidence="1">
    <location>
        <begin position="43"/>
        <end position="62"/>
    </location>
</feature>
<sequence length="62" mass="7023">MYEDPIVTEVRQAGQCLADEAEGDLHIFFQRLREAQKKYPERLVRAPQHPSQVAESGLPSGE</sequence>
<reference evidence="2 3" key="1">
    <citation type="journal article" date="2014" name="Nature">
        <title>An environmental bacterial taxon with a large and distinct metabolic repertoire.</title>
        <authorList>
            <person name="Wilson M.C."/>
            <person name="Mori T."/>
            <person name="Ruckert C."/>
            <person name="Uria A.R."/>
            <person name="Helf M.J."/>
            <person name="Takada K."/>
            <person name="Gernert C."/>
            <person name="Steffens U.A."/>
            <person name="Heycke N."/>
            <person name="Schmitt S."/>
            <person name="Rinke C."/>
            <person name="Helfrich E.J."/>
            <person name="Brachmann A.O."/>
            <person name="Gurgui C."/>
            <person name="Wakimoto T."/>
            <person name="Kracht M."/>
            <person name="Crusemann M."/>
            <person name="Hentschel U."/>
            <person name="Abe I."/>
            <person name="Matsunaga S."/>
            <person name="Kalinowski J."/>
            <person name="Takeyama H."/>
            <person name="Piel J."/>
        </authorList>
    </citation>
    <scope>NUCLEOTIDE SEQUENCE [LARGE SCALE GENOMIC DNA]</scope>
    <source>
        <strain evidence="3">TSY2</strain>
    </source>
</reference>
<dbReference type="AlphaFoldDB" id="W4MGT0"/>
<dbReference type="EMBL" id="AZHX01000043">
    <property type="protein sequence ID" value="ETX09146.1"/>
    <property type="molecule type" value="Genomic_DNA"/>
</dbReference>
<name>W4MGT0_9BACT</name>
<proteinExistence type="predicted"/>
<dbReference type="Proteomes" id="UP000019140">
    <property type="component" value="Unassembled WGS sequence"/>
</dbReference>
<dbReference type="HOGENOM" id="CLU_2895616_0_0_7"/>
<keyword evidence="3" id="KW-1185">Reference proteome</keyword>
<accession>W4MGT0</accession>
<comment type="caution">
    <text evidence="2">The sequence shown here is derived from an EMBL/GenBank/DDBJ whole genome shotgun (WGS) entry which is preliminary data.</text>
</comment>
<evidence type="ECO:0000313" key="3">
    <source>
        <dbReference type="Proteomes" id="UP000019140"/>
    </source>
</evidence>